<dbReference type="RefSeq" id="WP_074841970.1">
    <property type="nucleotide sequence ID" value="NZ_CP047056.1"/>
</dbReference>
<evidence type="ECO:0000256" key="3">
    <source>
        <dbReference type="ARBA" id="ARBA00023125"/>
    </source>
</evidence>
<dbReference type="PRINTS" id="PR00039">
    <property type="entry name" value="HTHLYSR"/>
</dbReference>
<dbReference type="InterPro" id="IPR036390">
    <property type="entry name" value="WH_DNA-bd_sf"/>
</dbReference>
<dbReference type="GO" id="GO:0032993">
    <property type="term" value="C:protein-DNA complex"/>
    <property type="evidence" value="ECO:0007669"/>
    <property type="project" value="TreeGrafter"/>
</dbReference>
<dbReference type="SUPFAM" id="SSF46785">
    <property type="entry name" value="Winged helix' DNA-binding domain"/>
    <property type="match status" value="1"/>
</dbReference>
<keyword evidence="4" id="KW-0804">Transcription</keyword>
<accession>A0A662ZFF1</accession>
<dbReference type="Pfam" id="PF00126">
    <property type="entry name" value="HTH_1"/>
    <property type="match status" value="1"/>
</dbReference>
<name>A0A662ZFF1_9GAMM</name>
<proteinExistence type="inferred from homology"/>
<dbReference type="PANTHER" id="PTHR30346">
    <property type="entry name" value="TRANSCRIPTIONAL DUAL REGULATOR HCAR-RELATED"/>
    <property type="match status" value="1"/>
</dbReference>
<dbReference type="OrthoDB" id="6804990at2"/>
<evidence type="ECO:0000256" key="2">
    <source>
        <dbReference type="ARBA" id="ARBA00023015"/>
    </source>
</evidence>
<keyword evidence="3 6" id="KW-0238">DNA-binding</keyword>
<keyword evidence="2" id="KW-0805">Transcription regulation</keyword>
<comment type="similarity">
    <text evidence="1">Belongs to the LysR transcriptional regulatory family.</text>
</comment>
<dbReference type="PROSITE" id="PS50931">
    <property type="entry name" value="HTH_LYSR"/>
    <property type="match status" value="1"/>
</dbReference>
<dbReference type="GO" id="GO:0003677">
    <property type="term" value="F:DNA binding"/>
    <property type="evidence" value="ECO:0007669"/>
    <property type="project" value="UniProtKB-KW"/>
</dbReference>
<dbReference type="InterPro" id="IPR036388">
    <property type="entry name" value="WH-like_DNA-bd_sf"/>
</dbReference>
<feature type="domain" description="HTH lysR-type" evidence="5">
    <location>
        <begin position="1"/>
        <end position="58"/>
    </location>
</feature>
<dbReference type="Pfam" id="PF03466">
    <property type="entry name" value="LysR_substrate"/>
    <property type="match status" value="1"/>
</dbReference>
<dbReference type="GO" id="GO:0003700">
    <property type="term" value="F:DNA-binding transcription factor activity"/>
    <property type="evidence" value="ECO:0007669"/>
    <property type="project" value="InterPro"/>
</dbReference>
<gene>
    <name evidence="6" type="ORF">SAMN04487865_11323</name>
</gene>
<dbReference type="FunFam" id="1.10.10.10:FF:000001">
    <property type="entry name" value="LysR family transcriptional regulator"/>
    <property type="match status" value="1"/>
</dbReference>
<evidence type="ECO:0000259" key="5">
    <source>
        <dbReference type="PROSITE" id="PS50931"/>
    </source>
</evidence>
<evidence type="ECO:0000256" key="4">
    <source>
        <dbReference type="ARBA" id="ARBA00023163"/>
    </source>
</evidence>
<keyword evidence="7" id="KW-1185">Reference proteome</keyword>
<dbReference type="CDD" id="cd05466">
    <property type="entry name" value="PBP2_LTTR_substrate"/>
    <property type="match status" value="1"/>
</dbReference>
<dbReference type="Proteomes" id="UP000243374">
    <property type="component" value="Unassembled WGS sequence"/>
</dbReference>
<evidence type="ECO:0000256" key="1">
    <source>
        <dbReference type="ARBA" id="ARBA00009437"/>
    </source>
</evidence>
<reference evidence="6 7" key="1">
    <citation type="submission" date="2016-10" db="EMBL/GenBank/DDBJ databases">
        <authorList>
            <person name="Varghese N."/>
            <person name="Submissions S."/>
        </authorList>
    </citation>
    <scope>NUCLEOTIDE SEQUENCE [LARGE SCALE GENOMIC DNA]</scope>
    <source>
        <strain evidence="6 7">22B</strain>
    </source>
</reference>
<dbReference type="SUPFAM" id="SSF53850">
    <property type="entry name" value="Periplasmic binding protein-like II"/>
    <property type="match status" value="1"/>
</dbReference>
<dbReference type="Gene3D" id="1.10.10.10">
    <property type="entry name" value="Winged helix-like DNA-binding domain superfamily/Winged helix DNA-binding domain"/>
    <property type="match status" value="1"/>
</dbReference>
<dbReference type="InterPro" id="IPR000847">
    <property type="entry name" value="LysR_HTH_N"/>
</dbReference>
<dbReference type="EMBL" id="FOSF01000132">
    <property type="protein sequence ID" value="SFK59739.1"/>
    <property type="molecule type" value="Genomic_DNA"/>
</dbReference>
<evidence type="ECO:0000313" key="7">
    <source>
        <dbReference type="Proteomes" id="UP000243374"/>
    </source>
</evidence>
<dbReference type="PANTHER" id="PTHR30346:SF0">
    <property type="entry name" value="HCA OPERON TRANSCRIPTIONAL ACTIVATOR HCAR"/>
    <property type="match status" value="1"/>
</dbReference>
<dbReference type="Gene3D" id="3.40.190.10">
    <property type="entry name" value="Periplasmic binding protein-like II"/>
    <property type="match status" value="2"/>
</dbReference>
<dbReference type="InterPro" id="IPR005119">
    <property type="entry name" value="LysR_subst-bd"/>
</dbReference>
<evidence type="ECO:0000313" key="6">
    <source>
        <dbReference type="EMBL" id="SFK59739.1"/>
    </source>
</evidence>
<organism evidence="6 7">
    <name type="scientific">Succinivibrio dextrinosolvens</name>
    <dbReference type="NCBI Taxonomy" id="83771"/>
    <lineage>
        <taxon>Bacteria</taxon>
        <taxon>Pseudomonadati</taxon>
        <taxon>Pseudomonadota</taxon>
        <taxon>Gammaproteobacteria</taxon>
        <taxon>Aeromonadales</taxon>
        <taxon>Succinivibrionaceae</taxon>
        <taxon>Succinivibrio</taxon>
    </lineage>
</organism>
<sequence>MKPQDIIAFRTLVKLQNFSRAAEELFMSQPTLSKKIQNLEEELGAILLVRGKGKLKLTSAGVVFYEQSREILEVEQKIISSVKNVSEDKRQSFSIGFMGQGIARLYTDVLNKIKEQYPNVKIEVTLLNYSEISPALDKGMIDLAVVADLGFSTMKSFKCECFFKSENVLLFPECHPFVLEKKKDFSSLACEKFIVLEESISPRGLETIQTLCRDCGFTPNIVKQVNHIEDILFYVEAGQGISILPQFDCTSTYRISTVELPSKELRAPIHVISAYDRKNTNPFISIFRKLVAEKNVL</sequence>
<dbReference type="AlphaFoldDB" id="A0A662ZFF1"/>
<protein>
    <submittedName>
        <fullName evidence="6">DNA-binding transcriptional regulator, LysR family</fullName>
    </submittedName>
</protein>